<dbReference type="Proteomes" id="UP000053593">
    <property type="component" value="Unassembled WGS sequence"/>
</dbReference>
<reference evidence="2 3" key="1">
    <citation type="submission" date="2014-04" db="EMBL/GenBank/DDBJ databases">
        <title>Evolutionary Origins and Diversification of the Mycorrhizal Mutualists.</title>
        <authorList>
            <consortium name="DOE Joint Genome Institute"/>
            <consortium name="Mycorrhizal Genomics Consortium"/>
            <person name="Kohler A."/>
            <person name="Kuo A."/>
            <person name="Nagy L.G."/>
            <person name="Floudas D."/>
            <person name="Copeland A."/>
            <person name="Barry K.W."/>
            <person name="Cichocki N."/>
            <person name="Veneault-Fourrey C."/>
            <person name="LaButti K."/>
            <person name="Lindquist E.A."/>
            <person name="Lipzen A."/>
            <person name="Lundell T."/>
            <person name="Morin E."/>
            <person name="Murat C."/>
            <person name="Riley R."/>
            <person name="Ohm R."/>
            <person name="Sun H."/>
            <person name="Tunlid A."/>
            <person name="Henrissat B."/>
            <person name="Grigoriev I.V."/>
            <person name="Hibbett D.S."/>
            <person name="Martin F."/>
        </authorList>
    </citation>
    <scope>NUCLEOTIDE SEQUENCE [LARGE SCALE GENOMIC DNA]</scope>
    <source>
        <strain evidence="2 3">FD-317 M1</strain>
    </source>
</reference>
<dbReference type="AlphaFoldDB" id="A0A0D0B5I0"/>
<feature type="region of interest" description="Disordered" evidence="1">
    <location>
        <begin position="20"/>
        <end position="40"/>
    </location>
</feature>
<protein>
    <submittedName>
        <fullName evidence="2">Uncharacterized protein</fullName>
    </submittedName>
</protein>
<organism evidence="2 3">
    <name type="scientific">Collybiopsis luxurians FD-317 M1</name>
    <dbReference type="NCBI Taxonomy" id="944289"/>
    <lineage>
        <taxon>Eukaryota</taxon>
        <taxon>Fungi</taxon>
        <taxon>Dikarya</taxon>
        <taxon>Basidiomycota</taxon>
        <taxon>Agaricomycotina</taxon>
        <taxon>Agaricomycetes</taxon>
        <taxon>Agaricomycetidae</taxon>
        <taxon>Agaricales</taxon>
        <taxon>Marasmiineae</taxon>
        <taxon>Omphalotaceae</taxon>
        <taxon>Collybiopsis</taxon>
        <taxon>Collybiopsis luxurians</taxon>
    </lineage>
</organism>
<sequence length="153" mass="17484">MNAAFVNSSESTPTQYYKYGQRRNQPQDGNKHISNPEIEHGNIGDAARGLYIILDLMVQYGANNEVRSKADVVGSKKRRQKEKEETIHDMQKLHHVNERLIGLIEVEIGLIIRIWDKRADRKRISMPMPPNNWSATKALRVTSSTIEAIFSVL</sequence>
<dbReference type="HOGENOM" id="CLU_1713483_0_0_1"/>
<dbReference type="EMBL" id="KN834784">
    <property type="protein sequence ID" value="KIK58595.1"/>
    <property type="molecule type" value="Genomic_DNA"/>
</dbReference>
<proteinExistence type="predicted"/>
<evidence type="ECO:0000313" key="3">
    <source>
        <dbReference type="Proteomes" id="UP000053593"/>
    </source>
</evidence>
<evidence type="ECO:0000313" key="2">
    <source>
        <dbReference type="EMBL" id="KIK58595.1"/>
    </source>
</evidence>
<name>A0A0D0B5I0_9AGAR</name>
<gene>
    <name evidence="2" type="ORF">GYMLUDRAFT_245999</name>
</gene>
<accession>A0A0D0B5I0</accession>
<evidence type="ECO:0000256" key="1">
    <source>
        <dbReference type="SAM" id="MobiDB-lite"/>
    </source>
</evidence>
<keyword evidence="3" id="KW-1185">Reference proteome</keyword>